<sequence>MTNDPSWDEIFNSQPSSTAPANPAAPDGTAAQPAAPLTRRQLREAEGRERVVAPERPVDDRQSPPQSPPGPPRRGRGGSGGGYDGLPKRKRRLGWLWALITLLVLALIAGGVALFAWTNYETQVREVFGWQLPIDYEGDGNGEAVNVVIKDGDIGQDIADTLYDAGVTMTSQAFYDLLVEEEPTFMPGTYALQKEMSARAALTALQDPANSVVASALIIEGTTLPTALQNLADGTGIPLADFEAASTDLASFGLPAEAPSLEGYLFPATYEFEPDQTAHDVLQRLVTETFNRLDARGVAVADRHHVLTMAGLIQKEGGPEADFPKVARVFQNRIDQGMRLQSDATVSYGAGSTSIFTTDAERADASNPYNTYANDGLPVGPISAPGDAAVDAALNPVDGPWLYFVLVNGETGETVFSTTNAEHDAAVEVWQQWLRDNPDWDTGE</sequence>
<feature type="region of interest" description="Disordered" evidence="8">
    <location>
        <begin position="1"/>
        <end position="84"/>
    </location>
</feature>
<dbReference type="GO" id="GO:0008932">
    <property type="term" value="F:lytic endotransglycosylase activity"/>
    <property type="evidence" value="ECO:0007669"/>
    <property type="project" value="UniProtKB-UniRule"/>
</dbReference>
<keyword evidence="6 7" id="KW-0961">Cell wall biogenesis/degradation</keyword>
<keyword evidence="5 7" id="KW-0456">Lyase</keyword>
<reference evidence="9 10" key="1">
    <citation type="submission" date="2020-08" db="EMBL/GenBank/DDBJ databases">
        <title>Sequencing the genomes of 1000 actinobacteria strains.</title>
        <authorList>
            <person name="Klenk H.-P."/>
        </authorList>
    </citation>
    <scope>NUCLEOTIDE SEQUENCE [LARGE SCALE GENOMIC DNA]</scope>
    <source>
        <strain evidence="9 10">DSM 105784</strain>
    </source>
</reference>
<dbReference type="Gene3D" id="3.30.160.60">
    <property type="entry name" value="Classic Zinc Finger"/>
    <property type="match status" value="1"/>
</dbReference>
<evidence type="ECO:0000313" key="10">
    <source>
        <dbReference type="Proteomes" id="UP000536685"/>
    </source>
</evidence>
<proteinExistence type="inferred from homology"/>
<dbReference type="GO" id="GO:0071555">
    <property type="term" value="P:cell wall organization"/>
    <property type="evidence" value="ECO:0007669"/>
    <property type="project" value="UniProtKB-KW"/>
</dbReference>
<evidence type="ECO:0000313" key="9">
    <source>
        <dbReference type="EMBL" id="MBB5843218.1"/>
    </source>
</evidence>
<evidence type="ECO:0000256" key="6">
    <source>
        <dbReference type="ARBA" id="ARBA00023316"/>
    </source>
</evidence>
<feature type="site" description="Important for catalytic activity" evidence="7">
    <location>
        <position position="316"/>
    </location>
</feature>
<dbReference type="GO" id="GO:0009252">
    <property type="term" value="P:peptidoglycan biosynthetic process"/>
    <property type="evidence" value="ECO:0007669"/>
    <property type="project" value="UniProtKB-UniRule"/>
</dbReference>
<evidence type="ECO:0000256" key="2">
    <source>
        <dbReference type="ARBA" id="ARBA00022692"/>
    </source>
</evidence>
<evidence type="ECO:0000256" key="8">
    <source>
        <dbReference type="SAM" id="MobiDB-lite"/>
    </source>
</evidence>
<evidence type="ECO:0000256" key="7">
    <source>
        <dbReference type="HAMAP-Rule" id="MF_02065"/>
    </source>
</evidence>
<organism evidence="9 10">
    <name type="scientific">Conyzicola lurida</name>
    <dbReference type="NCBI Taxonomy" id="1172621"/>
    <lineage>
        <taxon>Bacteria</taxon>
        <taxon>Bacillati</taxon>
        <taxon>Actinomycetota</taxon>
        <taxon>Actinomycetes</taxon>
        <taxon>Micrococcales</taxon>
        <taxon>Microbacteriaceae</taxon>
        <taxon>Conyzicola</taxon>
    </lineage>
</organism>
<comment type="caution">
    <text evidence="9">The sequence shown here is derived from an EMBL/GenBank/DDBJ whole genome shotgun (WGS) entry which is preliminary data.</text>
</comment>
<dbReference type="HAMAP" id="MF_02065">
    <property type="entry name" value="MltG"/>
    <property type="match status" value="1"/>
</dbReference>
<keyword evidence="1 7" id="KW-1003">Cell membrane</keyword>
<name>A0A841ALJ1_9MICO</name>
<dbReference type="Proteomes" id="UP000536685">
    <property type="component" value="Unassembled WGS sequence"/>
</dbReference>
<dbReference type="RefSeq" id="WP_184235582.1">
    <property type="nucleotide sequence ID" value="NZ_JACHMJ010000001.1"/>
</dbReference>
<dbReference type="InterPro" id="IPR003770">
    <property type="entry name" value="MLTG-like"/>
</dbReference>
<feature type="compositionally biased region" description="Basic and acidic residues" evidence="8">
    <location>
        <begin position="41"/>
        <end position="62"/>
    </location>
</feature>
<keyword evidence="10" id="KW-1185">Reference proteome</keyword>
<dbReference type="CDD" id="cd08010">
    <property type="entry name" value="MltG_like"/>
    <property type="match status" value="1"/>
</dbReference>
<accession>A0A841ALJ1</accession>
<evidence type="ECO:0000256" key="1">
    <source>
        <dbReference type="ARBA" id="ARBA00022475"/>
    </source>
</evidence>
<feature type="compositionally biased region" description="Low complexity" evidence="8">
    <location>
        <begin position="13"/>
        <end position="36"/>
    </location>
</feature>
<keyword evidence="3 7" id="KW-1133">Transmembrane helix</keyword>
<comment type="subcellular location">
    <subcellularLocation>
        <location evidence="7">Cell membrane</location>
        <topology evidence="7">Single-pass membrane protein</topology>
    </subcellularLocation>
</comment>
<dbReference type="Pfam" id="PF02618">
    <property type="entry name" value="YceG"/>
    <property type="match status" value="1"/>
</dbReference>
<dbReference type="GO" id="GO:0005886">
    <property type="term" value="C:plasma membrane"/>
    <property type="evidence" value="ECO:0007669"/>
    <property type="project" value="UniProtKB-SubCell"/>
</dbReference>
<dbReference type="EC" id="4.2.2.29" evidence="7"/>
<dbReference type="AlphaFoldDB" id="A0A841ALJ1"/>
<dbReference type="PANTHER" id="PTHR30518:SF2">
    <property type="entry name" value="ENDOLYTIC MUREIN TRANSGLYCOSYLASE"/>
    <property type="match status" value="1"/>
</dbReference>
<protein>
    <recommendedName>
        <fullName evidence="7">Endolytic murein transglycosylase</fullName>
        <ecNumber evidence="7">4.2.2.29</ecNumber>
    </recommendedName>
    <alternativeName>
        <fullName evidence="7">Peptidoglycan lytic transglycosylase</fullName>
    </alternativeName>
    <alternativeName>
        <fullName evidence="7">Peptidoglycan polymerization terminase</fullName>
    </alternativeName>
</protein>
<gene>
    <name evidence="7" type="primary">mltG</name>
    <name evidence="9" type="ORF">HD599_001541</name>
</gene>
<feature type="transmembrane region" description="Helical" evidence="7">
    <location>
        <begin position="95"/>
        <end position="117"/>
    </location>
</feature>
<evidence type="ECO:0000256" key="3">
    <source>
        <dbReference type="ARBA" id="ARBA00022989"/>
    </source>
</evidence>
<dbReference type="NCBIfam" id="TIGR00247">
    <property type="entry name" value="endolytic transglycosylase MltG"/>
    <property type="match status" value="1"/>
</dbReference>
<evidence type="ECO:0000256" key="4">
    <source>
        <dbReference type="ARBA" id="ARBA00023136"/>
    </source>
</evidence>
<evidence type="ECO:0000256" key="5">
    <source>
        <dbReference type="ARBA" id="ARBA00023239"/>
    </source>
</evidence>
<dbReference type="PANTHER" id="PTHR30518">
    <property type="entry name" value="ENDOLYTIC MUREIN TRANSGLYCOSYLASE"/>
    <property type="match status" value="1"/>
</dbReference>
<comment type="similarity">
    <text evidence="7">Belongs to the transglycosylase MltG family.</text>
</comment>
<keyword evidence="4 7" id="KW-0472">Membrane</keyword>
<dbReference type="EMBL" id="JACHMJ010000001">
    <property type="protein sequence ID" value="MBB5843218.1"/>
    <property type="molecule type" value="Genomic_DNA"/>
</dbReference>
<keyword evidence="2 7" id="KW-0812">Transmembrane</keyword>
<comment type="function">
    <text evidence="7">Functions as a peptidoglycan terminase that cleaves nascent peptidoglycan strands endolytically to terminate their elongation.</text>
</comment>
<comment type="catalytic activity">
    <reaction evidence="7">
        <text>a peptidoglycan chain = a peptidoglycan chain with N-acetyl-1,6-anhydromuramyl-[peptide] at the reducing end + a peptidoglycan chain with N-acetylglucosamine at the non-reducing end.</text>
        <dbReference type="EC" id="4.2.2.29"/>
    </reaction>
</comment>
<dbReference type="Gene3D" id="3.30.1490.480">
    <property type="entry name" value="Endolytic murein transglycosylase"/>
    <property type="match status" value="1"/>
</dbReference>